<evidence type="ECO:0000313" key="2">
    <source>
        <dbReference type="Proteomes" id="UP000001072"/>
    </source>
</evidence>
<dbReference type="GeneID" id="18929544"/>
<gene>
    <name evidence="1" type="ORF">MELLADRAFT_60404</name>
</gene>
<proteinExistence type="predicted"/>
<sequence length="201" mass="22556">MPESHWRPAQTTPLTLRLTGVMSLHNEVYMRGAGNHWHRCFEVETTHPLARCSPLTLLLNIHDGYNFAEGTTVHFAGDLIGLNDGSQSIIIRPDPIFEIGSHCLSHSLSQLNVLEVSSRGRVKEHHVHKAEWTTLVVEHNVYVTHLDRWLLFTAIYVDIGNGVISSFGGVLLGAILNFRGHILEFSDVGHIWAVHCTVWQS</sequence>
<evidence type="ECO:0000313" key="1">
    <source>
        <dbReference type="EMBL" id="EGG10623.1"/>
    </source>
</evidence>
<dbReference type="VEuPathDB" id="FungiDB:MELLADRAFT_60404"/>
<dbReference type="HOGENOM" id="CLU_090060_0_0_1"/>
<dbReference type="Proteomes" id="UP000001072">
    <property type="component" value="Unassembled WGS sequence"/>
</dbReference>
<dbReference type="KEGG" id="mlr:MELLADRAFT_60404"/>
<reference evidence="2" key="1">
    <citation type="journal article" date="2011" name="Proc. Natl. Acad. Sci. U.S.A.">
        <title>Obligate biotrophy features unraveled by the genomic analysis of rust fungi.</title>
        <authorList>
            <person name="Duplessis S."/>
            <person name="Cuomo C.A."/>
            <person name="Lin Y.-C."/>
            <person name="Aerts A."/>
            <person name="Tisserant E."/>
            <person name="Veneault-Fourrey C."/>
            <person name="Joly D.L."/>
            <person name="Hacquard S."/>
            <person name="Amselem J."/>
            <person name="Cantarel B.L."/>
            <person name="Chiu R."/>
            <person name="Coutinho P.M."/>
            <person name="Feau N."/>
            <person name="Field M."/>
            <person name="Frey P."/>
            <person name="Gelhaye E."/>
            <person name="Goldberg J."/>
            <person name="Grabherr M.G."/>
            <person name="Kodira C.D."/>
            <person name="Kohler A."/>
            <person name="Kuees U."/>
            <person name="Lindquist E.A."/>
            <person name="Lucas S.M."/>
            <person name="Mago R."/>
            <person name="Mauceli E."/>
            <person name="Morin E."/>
            <person name="Murat C."/>
            <person name="Pangilinan J.L."/>
            <person name="Park R."/>
            <person name="Pearson M."/>
            <person name="Quesneville H."/>
            <person name="Rouhier N."/>
            <person name="Sakthikumar S."/>
            <person name="Salamov A.A."/>
            <person name="Schmutz J."/>
            <person name="Selles B."/>
            <person name="Shapiro H."/>
            <person name="Tanguay P."/>
            <person name="Tuskan G.A."/>
            <person name="Henrissat B."/>
            <person name="Van de Peer Y."/>
            <person name="Rouze P."/>
            <person name="Ellis J.G."/>
            <person name="Dodds P.N."/>
            <person name="Schein J.E."/>
            <person name="Zhong S."/>
            <person name="Hamelin R.C."/>
            <person name="Grigoriev I.V."/>
            <person name="Szabo L.J."/>
            <person name="Martin F."/>
        </authorList>
    </citation>
    <scope>NUCLEOTIDE SEQUENCE [LARGE SCALE GENOMIC DNA]</scope>
    <source>
        <strain evidence="2">98AG31 / pathotype 3-4-7</strain>
    </source>
</reference>
<organism evidence="2">
    <name type="scientific">Melampsora larici-populina (strain 98AG31 / pathotype 3-4-7)</name>
    <name type="common">Poplar leaf rust fungus</name>
    <dbReference type="NCBI Taxonomy" id="747676"/>
    <lineage>
        <taxon>Eukaryota</taxon>
        <taxon>Fungi</taxon>
        <taxon>Dikarya</taxon>
        <taxon>Basidiomycota</taxon>
        <taxon>Pucciniomycotina</taxon>
        <taxon>Pucciniomycetes</taxon>
        <taxon>Pucciniales</taxon>
        <taxon>Melampsoraceae</taxon>
        <taxon>Melampsora</taxon>
    </lineage>
</organism>
<dbReference type="AlphaFoldDB" id="F4R9Z9"/>
<dbReference type="EMBL" id="GL883094">
    <property type="protein sequence ID" value="EGG10623.1"/>
    <property type="molecule type" value="Genomic_DNA"/>
</dbReference>
<accession>F4R9Z9</accession>
<keyword evidence="2" id="KW-1185">Reference proteome</keyword>
<protein>
    <submittedName>
        <fullName evidence="1">Uncharacterized protein</fullName>
    </submittedName>
</protein>
<dbReference type="InParanoid" id="F4R9Z9"/>
<name>F4R9Z9_MELLP</name>
<dbReference type="RefSeq" id="XP_007406092.1">
    <property type="nucleotide sequence ID" value="XM_007406030.1"/>
</dbReference>